<organism evidence="2 3">
    <name type="scientific">Sandarakinorhabdus fusca</name>
    <dbReference type="NCBI Taxonomy" id="1439888"/>
    <lineage>
        <taxon>Bacteria</taxon>
        <taxon>Pseudomonadati</taxon>
        <taxon>Pseudomonadota</taxon>
        <taxon>Alphaproteobacteria</taxon>
        <taxon>Sphingomonadales</taxon>
        <taxon>Sphingosinicellaceae</taxon>
        <taxon>Sandarakinorhabdus</taxon>
    </lineage>
</organism>
<dbReference type="InterPro" id="IPR002725">
    <property type="entry name" value="YgjP-like_metallopeptidase"/>
</dbReference>
<dbReference type="Gene3D" id="3.30.2010.10">
    <property type="entry name" value="Metalloproteases ('zincins'), catalytic domain"/>
    <property type="match status" value="1"/>
</dbReference>
<evidence type="ECO:0000313" key="2">
    <source>
        <dbReference type="EMBL" id="MQT16876.1"/>
    </source>
</evidence>
<dbReference type="Pfam" id="PF01863">
    <property type="entry name" value="YgjP-like"/>
    <property type="match status" value="1"/>
</dbReference>
<dbReference type="EMBL" id="WIOL01000002">
    <property type="protein sequence ID" value="MQT16876.1"/>
    <property type="molecule type" value="Genomic_DNA"/>
</dbReference>
<name>A0A7C9GPE2_9SPHN</name>
<dbReference type="InterPro" id="IPR053136">
    <property type="entry name" value="UTP_pyrophosphatase-like"/>
</dbReference>
<keyword evidence="3" id="KW-1185">Reference proteome</keyword>
<protein>
    <submittedName>
        <fullName evidence="2">DUF45 domain-containing protein</fullName>
    </submittedName>
</protein>
<comment type="caution">
    <text evidence="2">The sequence shown here is derived from an EMBL/GenBank/DDBJ whole genome shotgun (WGS) entry which is preliminary data.</text>
</comment>
<accession>A0A7C9GPE2</accession>
<gene>
    <name evidence="2" type="ORF">F3168_06355</name>
</gene>
<dbReference type="PANTHER" id="PTHR30399">
    <property type="entry name" value="UNCHARACTERIZED PROTEIN YGJP"/>
    <property type="match status" value="1"/>
</dbReference>
<dbReference type="Proteomes" id="UP000481327">
    <property type="component" value="Unassembled WGS sequence"/>
</dbReference>
<evidence type="ECO:0000259" key="1">
    <source>
        <dbReference type="Pfam" id="PF01863"/>
    </source>
</evidence>
<reference evidence="2 3" key="1">
    <citation type="submission" date="2019-09" db="EMBL/GenBank/DDBJ databases">
        <title>Polymorphobacter sp. isolated from a lake in China.</title>
        <authorList>
            <person name="Liu Z."/>
        </authorList>
    </citation>
    <scope>NUCLEOTIDE SEQUENCE [LARGE SCALE GENOMIC DNA]</scope>
    <source>
        <strain evidence="2 3">D40P</strain>
    </source>
</reference>
<dbReference type="AlphaFoldDB" id="A0A7C9GPE2"/>
<sequence>MRLRADPVQGVVRLGLPARGGAAAAAQLLADHQGWLCNQVARWPAPLPFVPGAAIPFDGGTLHLEWAPNNARTPRREGDLLFVGGPQSMLAGRALRWLKAAALAELTDATHRYAAMVARPVAQVRVADPRARWGSCATTAGRIAYSWRLILAPPMVRNNVVAHEVAHLVHPNHGPQFHALLRQLDPNERAARAWLKAHGAGLHWVGREEPGPQAPDPGR</sequence>
<feature type="domain" description="YgjP-like metallopeptidase" evidence="1">
    <location>
        <begin position="2"/>
        <end position="198"/>
    </location>
</feature>
<evidence type="ECO:0000313" key="3">
    <source>
        <dbReference type="Proteomes" id="UP000481327"/>
    </source>
</evidence>
<dbReference type="PANTHER" id="PTHR30399:SF1">
    <property type="entry name" value="UTP PYROPHOSPHATASE"/>
    <property type="match status" value="1"/>
</dbReference>
<dbReference type="RefSeq" id="WP_152577325.1">
    <property type="nucleotide sequence ID" value="NZ_JAATJI010000001.1"/>
</dbReference>
<dbReference type="CDD" id="cd07344">
    <property type="entry name" value="M48_yhfN_like"/>
    <property type="match status" value="1"/>
</dbReference>
<proteinExistence type="predicted"/>